<sequence>MKLRNIWGNYRQGADCSNEHHQTRQILHSLPTEVRSAIFRHGPHPPFGPPPCGLPPFIDKLPADAQMKLRDIWKNYRQGADCSNEHGQTFQLMHSLPQEVRRAIFRPPPPPRRRRASKTFIEQLAAIYENESISLSEKPKKLKELARKMLKGDELKRFNESLNTMKFTKQG</sequence>
<organism evidence="1 2">
    <name type="scientific">Ancylostoma duodenale</name>
    <dbReference type="NCBI Taxonomy" id="51022"/>
    <lineage>
        <taxon>Eukaryota</taxon>
        <taxon>Metazoa</taxon>
        <taxon>Ecdysozoa</taxon>
        <taxon>Nematoda</taxon>
        <taxon>Chromadorea</taxon>
        <taxon>Rhabditida</taxon>
        <taxon>Rhabditina</taxon>
        <taxon>Rhabditomorpha</taxon>
        <taxon>Strongyloidea</taxon>
        <taxon>Ancylostomatidae</taxon>
        <taxon>Ancylostomatinae</taxon>
        <taxon>Ancylostoma</taxon>
    </lineage>
</organism>
<protein>
    <recommendedName>
        <fullName evidence="3">SXP/RAL-2 family protein Ani s 5-like cation-binding domain-containing protein</fullName>
    </recommendedName>
</protein>
<keyword evidence="2" id="KW-1185">Reference proteome</keyword>
<evidence type="ECO:0000313" key="2">
    <source>
        <dbReference type="Proteomes" id="UP000054047"/>
    </source>
</evidence>
<dbReference type="EMBL" id="KN729988">
    <property type="protein sequence ID" value="KIH61592.1"/>
    <property type="molecule type" value="Genomic_DNA"/>
</dbReference>
<evidence type="ECO:0008006" key="3">
    <source>
        <dbReference type="Google" id="ProtNLM"/>
    </source>
</evidence>
<gene>
    <name evidence="1" type="ORF">ANCDUO_08132</name>
</gene>
<dbReference type="OrthoDB" id="10378098at2759"/>
<proteinExistence type="predicted"/>
<evidence type="ECO:0000313" key="1">
    <source>
        <dbReference type="EMBL" id="KIH61592.1"/>
    </source>
</evidence>
<dbReference type="AlphaFoldDB" id="A0A0C2DGL2"/>
<accession>A0A0C2DGL2</accession>
<dbReference type="Proteomes" id="UP000054047">
    <property type="component" value="Unassembled WGS sequence"/>
</dbReference>
<name>A0A0C2DGL2_9BILA</name>
<reference evidence="1 2" key="1">
    <citation type="submission" date="2013-12" db="EMBL/GenBank/DDBJ databases">
        <title>Draft genome of the parsitic nematode Ancylostoma duodenale.</title>
        <authorList>
            <person name="Mitreva M."/>
        </authorList>
    </citation>
    <scope>NUCLEOTIDE SEQUENCE [LARGE SCALE GENOMIC DNA]</scope>
    <source>
        <strain evidence="1 2">Zhejiang</strain>
    </source>
</reference>